<feature type="domain" description="C2" evidence="3">
    <location>
        <begin position="359"/>
        <end position="492"/>
    </location>
</feature>
<feature type="region of interest" description="Disordered" evidence="2">
    <location>
        <begin position="1"/>
        <end position="86"/>
    </location>
</feature>
<comment type="similarity">
    <text evidence="1">Belongs to the CC2D1 family.</text>
</comment>
<dbReference type="SMART" id="SM00685">
    <property type="entry name" value="DM14"/>
    <property type="match status" value="2"/>
</dbReference>
<dbReference type="InterPro" id="IPR000008">
    <property type="entry name" value="C2_dom"/>
</dbReference>
<accession>A0A9D4M0X9</accession>
<dbReference type="PROSITE" id="PS50004">
    <property type="entry name" value="C2"/>
    <property type="match status" value="1"/>
</dbReference>
<dbReference type="InterPro" id="IPR006608">
    <property type="entry name" value="CC2D1A/B_DM14"/>
</dbReference>
<name>A0A9D4M0X9_DREPO</name>
<reference evidence="4" key="2">
    <citation type="submission" date="2020-11" db="EMBL/GenBank/DDBJ databases">
        <authorList>
            <person name="McCartney M.A."/>
            <person name="Auch B."/>
            <person name="Kono T."/>
            <person name="Mallez S."/>
            <person name="Becker A."/>
            <person name="Gohl D.M."/>
            <person name="Silverstein K.A.T."/>
            <person name="Koren S."/>
            <person name="Bechman K.B."/>
            <person name="Herman A."/>
            <person name="Abrahante J.E."/>
            <person name="Garbe J."/>
        </authorList>
    </citation>
    <scope>NUCLEOTIDE SEQUENCE</scope>
    <source>
        <strain evidence="4">Duluth1</strain>
        <tissue evidence="4">Whole animal</tissue>
    </source>
</reference>
<dbReference type="Pfam" id="PF00168">
    <property type="entry name" value="C2"/>
    <property type="match status" value="1"/>
</dbReference>
<sequence>FEDAVKRSDILTNPGKTAESLQRGTEEEVHAPPAPSEEGKKERQIFDAPEPPKNAMEALNQRLIKYRNAEQQAKDENNSSKARRMGRIVKQYEEAIRDFKAGKAVDFEELPTPPGFAPIPTGPQTQPPAPAASSSSDSSLSAPKQPAQRSPQPQRSAGAVAGSGAAGAAAGQQQRSPNVGQPQPSPAKRPLPAPDTGQKVLKRGGSVRADQQTQFLRERMQEYKNAAIAAKKNNDIALAKQYLRMAKGFEPMIEASESGLPVDLTQVPPPLDTEDDNPSFVMVSREDCELTGDRQEVLQKLQQDLIAQIRTCTANSSHFSKLGDIVSANKFQKMESGLQKDLEALKNALAHNDPVPKFHYENRTFSMVQCNTDLGDNDLEMTMVRGVQYNPPSGFTEKDLDTYIKYEFPFPTEEVQTGQSETVKGSLNPEYQESVKFTMNRKSRALARVIERKTIKLEIFYKRGFLKSDKLLGTVNVKLVPLDTQCTVHDSYDLTDGRKTVGGKLEVKIRIRDPFKNKQVEEVKEKWLVIDQFIKTLDKPSKGKAPQSQASSSKNSEGTTCMEVLKYEKQQLDKQVASLRESLSATQLAALTGKSKLLQQKLDMQAAKLKEGGVPAWKDYVKLVDAEISSYEEEARQYAKNGDMQKAQLMLTKKKLADKEWQSTF</sequence>
<dbReference type="Proteomes" id="UP000828390">
    <property type="component" value="Unassembled WGS sequence"/>
</dbReference>
<gene>
    <name evidence="4" type="ORF">DPMN_030489</name>
</gene>
<feature type="compositionally biased region" description="Polar residues" evidence="2">
    <location>
        <begin position="10"/>
        <end position="23"/>
    </location>
</feature>
<feature type="compositionally biased region" description="Low complexity" evidence="2">
    <location>
        <begin position="131"/>
        <end position="171"/>
    </location>
</feature>
<dbReference type="AlphaFoldDB" id="A0A9D4M0X9"/>
<dbReference type="EMBL" id="JAIWYP010000002">
    <property type="protein sequence ID" value="KAH3867363.1"/>
    <property type="molecule type" value="Genomic_DNA"/>
</dbReference>
<dbReference type="InterPro" id="IPR035892">
    <property type="entry name" value="C2_domain_sf"/>
</dbReference>
<evidence type="ECO:0000313" key="4">
    <source>
        <dbReference type="EMBL" id="KAH3867363.1"/>
    </source>
</evidence>
<feature type="compositionally biased region" description="Polar residues" evidence="2">
    <location>
        <begin position="172"/>
        <end position="182"/>
    </location>
</feature>
<dbReference type="Pfam" id="PF21528">
    <property type="entry name" value="CC2D1A-B_DM14"/>
    <property type="match status" value="2"/>
</dbReference>
<evidence type="ECO:0000256" key="2">
    <source>
        <dbReference type="SAM" id="MobiDB-lite"/>
    </source>
</evidence>
<evidence type="ECO:0000256" key="1">
    <source>
        <dbReference type="ARBA" id="ARBA00010672"/>
    </source>
</evidence>
<feature type="compositionally biased region" description="Pro residues" evidence="2">
    <location>
        <begin position="183"/>
        <end position="193"/>
    </location>
</feature>
<dbReference type="GO" id="GO:0001227">
    <property type="term" value="F:DNA-binding transcription repressor activity, RNA polymerase II-specific"/>
    <property type="evidence" value="ECO:0007669"/>
    <property type="project" value="InterPro"/>
</dbReference>
<protein>
    <recommendedName>
        <fullName evidence="3">C2 domain-containing protein</fullName>
    </recommendedName>
</protein>
<dbReference type="PANTHER" id="PTHR13076">
    <property type="entry name" value="COILED-COIL AND C2 DOMAIN-CONTAINING PROTEIN 1-LIKE"/>
    <property type="match status" value="1"/>
</dbReference>
<proteinExistence type="inferred from homology"/>
<organism evidence="4 5">
    <name type="scientific">Dreissena polymorpha</name>
    <name type="common">Zebra mussel</name>
    <name type="synonym">Mytilus polymorpha</name>
    <dbReference type="NCBI Taxonomy" id="45954"/>
    <lineage>
        <taxon>Eukaryota</taxon>
        <taxon>Metazoa</taxon>
        <taxon>Spiralia</taxon>
        <taxon>Lophotrochozoa</taxon>
        <taxon>Mollusca</taxon>
        <taxon>Bivalvia</taxon>
        <taxon>Autobranchia</taxon>
        <taxon>Heteroconchia</taxon>
        <taxon>Euheterodonta</taxon>
        <taxon>Imparidentia</taxon>
        <taxon>Neoheterodontei</taxon>
        <taxon>Myida</taxon>
        <taxon>Dreissenoidea</taxon>
        <taxon>Dreissenidae</taxon>
        <taxon>Dreissena</taxon>
    </lineage>
</organism>
<feature type="compositionally biased region" description="Pro residues" evidence="2">
    <location>
        <begin position="111"/>
        <end position="130"/>
    </location>
</feature>
<dbReference type="Gene3D" id="2.60.40.150">
    <property type="entry name" value="C2 domain"/>
    <property type="match status" value="1"/>
</dbReference>
<dbReference type="SMART" id="SM00239">
    <property type="entry name" value="C2"/>
    <property type="match status" value="1"/>
</dbReference>
<feature type="region of interest" description="Disordered" evidence="2">
    <location>
        <begin position="105"/>
        <end position="209"/>
    </location>
</feature>
<evidence type="ECO:0000313" key="5">
    <source>
        <dbReference type="Proteomes" id="UP000828390"/>
    </source>
</evidence>
<keyword evidence="5" id="KW-1185">Reference proteome</keyword>
<evidence type="ECO:0000259" key="3">
    <source>
        <dbReference type="PROSITE" id="PS50004"/>
    </source>
</evidence>
<dbReference type="InterPro" id="IPR039725">
    <property type="entry name" value="CC2D1A/B"/>
</dbReference>
<feature type="non-terminal residue" evidence="4">
    <location>
        <position position="665"/>
    </location>
</feature>
<comment type="caution">
    <text evidence="4">The sequence shown here is derived from an EMBL/GenBank/DDBJ whole genome shotgun (WGS) entry which is preliminary data.</text>
</comment>
<dbReference type="SUPFAM" id="SSF49562">
    <property type="entry name" value="C2 domain (Calcium/lipid-binding domain, CaLB)"/>
    <property type="match status" value="1"/>
</dbReference>
<reference evidence="4" key="1">
    <citation type="journal article" date="2019" name="bioRxiv">
        <title>The Genome of the Zebra Mussel, Dreissena polymorpha: A Resource for Invasive Species Research.</title>
        <authorList>
            <person name="McCartney M.A."/>
            <person name="Auch B."/>
            <person name="Kono T."/>
            <person name="Mallez S."/>
            <person name="Zhang Y."/>
            <person name="Obille A."/>
            <person name="Becker A."/>
            <person name="Abrahante J.E."/>
            <person name="Garbe J."/>
            <person name="Badalamenti J.P."/>
            <person name="Herman A."/>
            <person name="Mangelson H."/>
            <person name="Liachko I."/>
            <person name="Sullivan S."/>
            <person name="Sone E.D."/>
            <person name="Koren S."/>
            <person name="Silverstein K.A.T."/>
            <person name="Beckman K.B."/>
            <person name="Gohl D.M."/>
        </authorList>
    </citation>
    <scope>NUCLEOTIDE SEQUENCE</scope>
    <source>
        <strain evidence="4">Duluth1</strain>
        <tissue evidence="4">Whole animal</tissue>
    </source>
</reference>
<dbReference type="PANTHER" id="PTHR13076:SF9">
    <property type="entry name" value="COILED-COIL AND C2 DOMAIN-CONTAINING PROTEIN 1-LIKE"/>
    <property type="match status" value="1"/>
</dbReference>